<feature type="non-terminal residue" evidence="2">
    <location>
        <position position="1"/>
    </location>
</feature>
<organism evidence="2">
    <name type="scientific">Lygus hesperus</name>
    <name type="common">Western plant bug</name>
    <dbReference type="NCBI Taxonomy" id="30085"/>
    <lineage>
        <taxon>Eukaryota</taxon>
        <taxon>Metazoa</taxon>
        <taxon>Ecdysozoa</taxon>
        <taxon>Arthropoda</taxon>
        <taxon>Hexapoda</taxon>
        <taxon>Insecta</taxon>
        <taxon>Pterygota</taxon>
        <taxon>Neoptera</taxon>
        <taxon>Paraneoptera</taxon>
        <taxon>Hemiptera</taxon>
        <taxon>Heteroptera</taxon>
        <taxon>Panheteroptera</taxon>
        <taxon>Cimicomorpha</taxon>
        <taxon>Miridae</taxon>
        <taxon>Mirini</taxon>
        <taxon>Lygus</taxon>
    </lineage>
</organism>
<dbReference type="EMBL" id="GBHO01038777">
    <property type="protein sequence ID" value="JAG04827.1"/>
    <property type="molecule type" value="Transcribed_RNA"/>
</dbReference>
<feature type="non-terminal residue" evidence="2">
    <location>
        <position position="148"/>
    </location>
</feature>
<gene>
    <name evidence="2" type="primary">SRY_0</name>
    <name evidence="2" type="ORF">CM83_103016</name>
</gene>
<reference evidence="2" key="2">
    <citation type="submission" date="2014-07" db="EMBL/GenBank/DDBJ databases">
        <authorList>
            <person name="Hull J."/>
        </authorList>
    </citation>
    <scope>NUCLEOTIDE SEQUENCE</scope>
</reference>
<evidence type="ECO:0000256" key="1">
    <source>
        <dbReference type="SAM" id="MobiDB-lite"/>
    </source>
</evidence>
<sequence length="148" mass="16549">IISLPTRSGHKMQPVDKAFLSALRIYYPEEIRQLALQKKSPLINEDIMAPFGRAYVKCQTGEIAMYGFEACGLCPMNRNKFDDSEFLAETRRDETMVDDNDQIDDPDPLSPLPLEDNLWGPEDTSCAAGQSNLSKPSPVRPSTTDIPE</sequence>
<protein>
    <submittedName>
        <fullName evidence="2">Sex-determining region Y protein</fullName>
    </submittedName>
</protein>
<feature type="compositionally biased region" description="Polar residues" evidence="1">
    <location>
        <begin position="127"/>
        <end position="148"/>
    </location>
</feature>
<feature type="region of interest" description="Disordered" evidence="1">
    <location>
        <begin position="90"/>
        <end position="148"/>
    </location>
</feature>
<dbReference type="AlphaFoldDB" id="A0A0A9W8N8"/>
<proteinExistence type="predicted"/>
<name>A0A0A9W8N8_LYGHE</name>
<accession>A0A0A9W8N8</accession>
<feature type="compositionally biased region" description="Acidic residues" evidence="1">
    <location>
        <begin position="96"/>
        <end position="107"/>
    </location>
</feature>
<evidence type="ECO:0000313" key="2">
    <source>
        <dbReference type="EMBL" id="JAG04827.1"/>
    </source>
</evidence>
<reference evidence="2" key="1">
    <citation type="journal article" date="2014" name="PLoS ONE">
        <title>Transcriptome-Based Identification of ABC Transporters in the Western Tarnished Plant Bug Lygus hesperus.</title>
        <authorList>
            <person name="Hull J.J."/>
            <person name="Chaney K."/>
            <person name="Geib S.M."/>
            <person name="Fabrick J.A."/>
            <person name="Brent C.S."/>
            <person name="Walsh D."/>
            <person name="Lavine L.C."/>
        </authorList>
    </citation>
    <scope>NUCLEOTIDE SEQUENCE</scope>
</reference>